<accession>A0A8S1NB32</accession>
<reference evidence="1" key="1">
    <citation type="submission" date="2021-01" db="EMBL/GenBank/DDBJ databases">
        <authorList>
            <consortium name="Genoscope - CEA"/>
            <person name="William W."/>
        </authorList>
    </citation>
    <scope>NUCLEOTIDE SEQUENCE</scope>
</reference>
<proteinExistence type="predicted"/>
<sequence length="184" mass="21643">MQLGNNTIETNEEIEYLQNDIFPTLHTALAKLVEYIGKTEEVNKHKERLKQIKVFDKLEKKRVEKNRLKKELGSDYGSDSEVQVENQENNFMNISQTGQQLEQFIPVQNEFQQQSVSSIDEFAMQDIKKEINHLLVQIQEDQEEEEAPEKHELEKLKLQLKLQREAMDFNPLIYLASILRQLAN</sequence>
<gene>
    <name evidence="1" type="ORF">PSON_ATCC_30995.1.T0550101</name>
</gene>
<dbReference type="EMBL" id="CAJJDN010000055">
    <property type="protein sequence ID" value="CAD8090010.1"/>
    <property type="molecule type" value="Genomic_DNA"/>
</dbReference>
<organism evidence="1 2">
    <name type="scientific">Paramecium sonneborni</name>
    <dbReference type="NCBI Taxonomy" id="65129"/>
    <lineage>
        <taxon>Eukaryota</taxon>
        <taxon>Sar</taxon>
        <taxon>Alveolata</taxon>
        <taxon>Ciliophora</taxon>
        <taxon>Intramacronucleata</taxon>
        <taxon>Oligohymenophorea</taxon>
        <taxon>Peniculida</taxon>
        <taxon>Parameciidae</taxon>
        <taxon>Paramecium</taxon>
    </lineage>
</organism>
<evidence type="ECO:0000313" key="1">
    <source>
        <dbReference type="EMBL" id="CAD8090010.1"/>
    </source>
</evidence>
<dbReference type="AlphaFoldDB" id="A0A8S1NB32"/>
<name>A0A8S1NB32_9CILI</name>
<protein>
    <submittedName>
        <fullName evidence="1">Uncharacterized protein</fullName>
    </submittedName>
</protein>
<dbReference type="Proteomes" id="UP000692954">
    <property type="component" value="Unassembled WGS sequence"/>
</dbReference>
<keyword evidence="2" id="KW-1185">Reference proteome</keyword>
<evidence type="ECO:0000313" key="2">
    <source>
        <dbReference type="Proteomes" id="UP000692954"/>
    </source>
</evidence>
<comment type="caution">
    <text evidence="1">The sequence shown here is derived from an EMBL/GenBank/DDBJ whole genome shotgun (WGS) entry which is preliminary data.</text>
</comment>